<gene>
    <name evidence="1" type="ORF">S01H1_80829</name>
</gene>
<protein>
    <submittedName>
        <fullName evidence="1">Uncharacterized protein</fullName>
    </submittedName>
</protein>
<reference evidence="1" key="1">
    <citation type="journal article" date="2014" name="Front. Microbiol.">
        <title>High frequency of phylogenetically diverse reductive dehalogenase-homologous genes in deep subseafloor sedimentary metagenomes.</title>
        <authorList>
            <person name="Kawai M."/>
            <person name="Futagami T."/>
            <person name="Toyoda A."/>
            <person name="Takaki Y."/>
            <person name="Nishi S."/>
            <person name="Hori S."/>
            <person name="Arai W."/>
            <person name="Tsubouchi T."/>
            <person name="Morono Y."/>
            <person name="Uchiyama I."/>
            <person name="Ito T."/>
            <person name="Fujiyama A."/>
            <person name="Inagaki F."/>
            <person name="Takami H."/>
        </authorList>
    </citation>
    <scope>NUCLEOTIDE SEQUENCE</scope>
    <source>
        <strain evidence="1">Expedition CK06-06</strain>
    </source>
</reference>
<feature type="non-terminal residue" evidence="1">
    <location>
        <position position="216"/>
    </location>
</feature>
<dbReference type="EMBL" id="BARS01054625">
    <property type="protein sequence ID" value="GAG50387.1"/>
    <property type="molecule type" value="Genomic_DNA"/>
</dbReference>
<accession>X0YUL0</accession>
<sequence>VTMSGLVFSASETAWTADDVTMSGLVYSASETAWTADDVTMSGKVYSAAADGWAAADVSATGTVFDASVLAASNSAVALYTPLLRTVTVNGEPGTLTTNLEWTISGGSADGGYSSNSAALGSRLVVSNLNRTVAGVSNAFYTAGDNGYVYLSGGEYDFNDAQVLLSYTNVFLDGAGAIWRSSTSQTLTPLHITGAGTTVKDLIVLGEAEGGGAARL</sequence>
<comment type="caution">
    <text evidence="1">The sequence shown here is derived from an EMBL/GenBank/DDBJ whole genome shotgun (WGS) entry which is preliminary data.</text>
</comment>
<evidence type="ECO:0000313" key="1">
    <source>
        <dbReference type="EMBL" id="GAG50387.1"/>
    </source>
</evidence>
<dbReference type="AlphaFoldDB" id="X0YUL0"/>
<organism evidence="1">
    <name type="scientific">marine sediment metagenome</name>
    <dbReference type="NCBI Taxonomy" id="412755"/>
    <lineage>
        <taxon>unclassified sequences</taxon>
        <taxon>metagenomes</taxon>
        <taxon>ecological metagenomes</taxon>
    </lineage>
</organism>
<proteinExistence type="predicted"/>
<name>X0YUL0_9ZZZZ</name>
<feature type="non-terminal residue" evidence="1">
    <location>
        <position position="1"/>
    </location>
</feature>